<dbReference type="SUPFAM" id="SSF52141">
    <property type="entry name" value="Uracil-DNA glycosylase-like"/>
    <property type="match status" value="1"/>
</dbReference>
<dbReference type="Pfam" id="PF03167">
    <property type="entry name" value="UDG"/>
    <property type="match status" value="1"/>
</dbReference>
<dbReference type="SMART" id="SM00986">
    <property type="entry name" value="UDG"/>
    <property type="match status" value="1"/>
</dbReference>
<evidence type="ECO:0000313" key="4">
    <source>
        <dbReference type="Proteomes" id="UP000030856"/>
    </source>
</evidence>
<feature type="domain" description="Uracil-DNA glycosylase-like" evidence="1">
    <location>
        <begin position="6"/>
        <end position="163"/>
    </location>
</feature>
<dbReference type="eggNOG" id="COG3663">
    <property type="taxonomic scope" value="Bacteria"/>
</dbReference>
<dbReference type="InterPro" id="IPR005122">
    <property type="entry name" value="Uracil-DNA_glycosylase-like"/>
</dbReference>
<dbReference type="EMBL" id="MPNX01000023">
    <property type="protein sequence ID" value="OOY34059.1"/>
    <property type="molecule type" value="Genomic_DNA"/>
</dbReference>
<reference evidence="2 4" key="1">
    <citation type="journal article" date="2014" name="BMC Genomics">
        <title>The genome of the intracellular bacterium of the coastal bivalve, Solemya velum: a blueprint for thriving in and out of symbiosis.</title>
        <authorList>
            <person name="Dmytrenko O."/>
            <person name="Russell S.L."/>
            <person name="Loo W.T."/>
            <person name="Fontanez K.M."/>
            <person name="Liao L."/>
            <person name="Roeselers G."/>
            <person name="Sharma R."/>
            <person name="Stewart F.J."/>
            <person name="Newton I.L."/>
            <person name="Woyke T."/>
            <person name="Wu D."/>
            <person name="Lang J.M."/>
            <person name="Eisen J.A."/>
            <person name="Cavanaugh C.M."/>
        </authorList>
    </citation>
    <scope>NUCLEOTIDE SEQUENCE [LARGE SCALE GENOMIC DNA]</scope>
    <source>
        <strain evidence="2 4">WH</strain>
    </source>
</reference>
<name>A0A0B0HB11_SOVGS</name>
<dbReference type="Proteomes" id="UP000030856">
    <property type="component" value="Unassembled WGS sequence"/>
</dbReference>
<accession>A0A0B0HB11</accession>
<dbReference type="GeneID" id="86992688"/>
<dbReference type="Proteomes" id="UP000190962">
    <property type="component" value="Unassembled WGS sequence"/>
</dbReference>
<evidence type="ECO:0000259" key="1">
    <source>
        <dbReference type="SMART" id="SM00986"/>
    </source>
</evidence>
<dbReference type="AlphaFoldDB" id="A0A0B0HB11"/>
<dbReference type="CDD" id="cd10032">
    <property type="entry name" value="UDG-F6_HDG"/>
    <property type="match status" value="1"/>
</dbReference>
<dbReference type="PATRIC" id="fig|2340.3.peg.1284"/>
<dbReference type="EMBL" id="JRAA01000002">
    <property type="protein sequence ID" value="KHF24641.1"/>
    <property type="molecule type" value="Genomic_DNA"/>
</dbReference>
<gene>
    <name evidence="3" type="ORF">BOV88_11935</name>
    <name evidence="2" type="ORF">JV46_06400</name>
</gene>
<dbReference type="NCBIfam" id="TIGR04274">
    <property type="entry name" value="hypoxanDNAglyco"/>
    <property type="match status" value="1"/>
</dbReference>
<proteinExistence type="predicted"/>
<comment type="caution">
    <text evidence="2">The sequence shown here is derived from an EMBL/GenBank/DDBJ whole genome shotgun (WGS) entry which is preliminary data.</text>
</comment>
<dbReference type="InterPro" id="IPR026353">
    <property type="entry name" value="Hypoxan-DNA_Glyclase"/>
</dbReference>
<dbReference type="Gene3D" id="3.40.470.10">
    <property type="entry name" value="Uracil-DNA glycosylase-like domain"/>
    <property type="match status" value="1"/>
</dbReference>
<reference evidence="3 5" key="2">
    <citation type="submission" date="2016-11" db="EMBL/GenBank/DDBJ databases">
        <title>Mixed transmission modes and dynamic genome evolution in an obligate animal-bacterial symbiosis.</title>
        <authorList>
            <person name="Russell S.L."/>
            <person name="Corbett-Detig R.B."/>
            <person name="Cavanaugh C.M."/>
        </authorList>
    </citation>
    <scope>NUCLEOTIDE SEQUENCE [LARGE SCALE GENOMIC DNA]</scope>
    <source>
        <strain evidence="3">MA-KB16</strain>
    </source>
</reference>
<protein>
    <submittedName>
        <fullName evidence="3">DNA-deoxyinosine glycosylase</fullName>
    </submittedName>
    <submittedName>
        <fullName evidence="2">G:T/U mismatch-specific DNA glycosylase</fullName>
    </submittedName>
</protein>
<evidence type="ECO:0000313" key="3">
    <source>
        <dbReference type="EMBL" id="OOY34059.1"/>
    </source>
</evidence>
<evidence type="ECO:0000313" key="5">
    <source>
        <dbReference type="Proteomes" id="UP000190962"/>
    </source>
</evidence>
<organism evidence="2 4">
    <name type="scientific">Solemya velum gill symbiont</name>
    <dbReference type="NCBI Taxonomy" id="2340"/>
    <lineage>
        <taxon>Bacteria</taxon>
        <taxon>Pseudomonadati</taxon>
        <taxon>Pseudomonadota</taxon>
        <taxon>Gammaproteobacteria</taxon>
        <taxon>sulfur-oxidizing symbionts</taxon>
    </lineage>
</organism>
<dbReference type="RefSeq" id="WP_043116893.1">
    <property type="nucleotide sequence ID" value="NZ_JRAA01000002.1"/>
</dbReference>
<dbReference type="SMART" id="SM00987">
    <property type="entry name" value="UreE_C"/>
    <property type="match status" value="1"/>
</dbReference>
<dbReference type="InterPro" id="IPR036895">
    <property type="entry name" value="Uracil-DNA_glycosylase-like_sf"/>
</dbReference>
<dbReference type="STRING" id="2340.JV46_06400"/>
<evidence type="ECO:0000313" key="2">
    <source>
        <dbReference type="EMBL" id="KHF24641.1"/>
    </source>
</evidence>
<keyword evidence="4" id="KW-1185">Reference proteome</keyword>
<dbReference type="OrthoDB" id="9799921at2"/>
<sequence>MPVSFPPLCGEQPEILILGSMPGIKSLQEQQYYAHPRNAFWHIMGELYGAGFDLPYEERREILRQHHIALWDVLGYCEREGSLDSSIESASEVPNAIPELLQEHVSINRVLLNGGKAASAFRKHILPSLPVTHDYKIVQMPSTSPAHARMSQAEKLEVWREALLK</sequence>